<feature type="transmembrane region" description="Helical" evidence="10">
    <location>
        <begin position="250"/>
        <end position="270"/>
    </location>
</feature>
<comment type="subcellular location">
    <subcellularLocation>
        <location evidence="1 10">Cell membrane</location>
        <topology evidence="1 10">Multi-pass membrane protein</topology>
    </subcellularLocation>
</comment>
<dbReference type="RefSeq" id="XP_017776933.1">
    <property type="nucleotide sequence ID" value="XM_017921444.1"/>
</dbReference>
<keyword evidence="7 10" id="KW-0472">Membrane</keyword>
<feature type="chain" id="PRO_5046494263" description="Odorant receptor" evidence="11">
    <location>
        <begin position="23"/>
        <end position="351"/>
    </location>
</feature>
<name>A0ABM1MQT3_NICVS</name>
<keyword evidence="2" id="KW-1003">Cell membrane</keyword>
<gene>
    <name evidence="13" type="primary">LOC108562932</name>
</gene>
<evidence type="ECO:0000313" key="12">
    <source>
        <dbReference type="Proteomes" id="UP000695000"/>
    </source>
</evidence>
<dbReference type="PANTHER" id="PTHR21137:SF35">
    <property type="entry name" value="ODORANT RECEPTOR 19A-RELATED"/>
    <property type="match status" value="1"/>
</dbReference>
<keyword evidence="11" id="KW-0732">Signal</keyword>
<keyword evidence="12" id="KW-1185">Reference proteome</keyword>
<evidence type="ECO:0000256" key="10">
    <source>
        <dbReference type="RuleBase" id="RU351113"/>
    </source>
</evidence>
<evidence type="ECO:0000256" key="5">
    <source>
        <dbReference type="ARBA" id="ARBA00022725"/>
    </source>
</evidence>
<reference evidence="13" key="1">
    <citation type="submission" date="2025-08" db="UniProtKB">
        <authorList>
            <consortium name="RefSeq"/>
        </authorList>
    </citation>
    <scope>IDENTIFICATION</scope>
    <source>
        <tissue evidence="13">Whole Larva</tissue>
    </source>
</reference>
<evidence type="ECO:0000256" key="9">
    <source>
        <dbReference type="ARBA" id="ARBA00023224"/>
    </source>
</evidence>
<dbReference type="Proteomes" id="UP000695000">
    <property type="component" value="Unplaced"/>
</dbReference>
<keyword evidence="5 10" id="KW-0552">Olfaction</keyword>
<accession>A0ABM1MQT3</accession>
<evidence type="ECO:0000256" key="3">
    <source>
        <dbReference type="ARBA" id="ARBA00022606"/>
    </source>
</evidence>
<organism evidence="12 13">
    <name type="scientific">Nicrophorus vespilloides</name>
    <name type="common">Boreal carrion beetle</name>
    <dbReference type="NCBI Taxonomy" id="110193"/>
    <lineage>
        <taxon>Eukaryota</taxon>
        <taxon>Metazoa</taxon>
        <taxon>Ecdysozoa</taxon>
        <taxon>Arthropoda</taxon>
        <taxon>Hexapoda</taxon>
        <taxon>Insecta</taxon>
        <taxon>Pterygota</taxon>
        <taxon>Neoptera</taxon>
        <taxon>Endopterygota</taxon>
        <taxon>Coleoptera</taxon>
        <taxon>Polyphaga</taxon>
        <taxon>Staphyliniformia</taxon>
        <taxon>Silphidae</taxon>
        <taxon>Nicrophorinae</taxon>
        <taxon>Nicrophorus</taxon>
    </lineage>
</organism>
<dbReference type="GeneID" id="108562932"/>
<feature type="transmembrane region" description="Helical" evidence="10">
    <location>
        <begin position="94"/>
        <end position="113"/>
    </location>
</feature>
<feature type="transmembrane region" description="Helical" evidence="10">
    <location>
        <begin position="149"/>
        <end position="169"/>
    </location>
</feature>
<comment type="caution">
    <text evidence="10">Lacks conserved residue(s) required for the propagation of feature annotation.</text>
</comment>
<comment type="similarity">
    <text evidence="10">Belongs to the insect chemoreceptor superfamily. Heteromeric odorant receptor channel (TC 1.A.69) family.</text>
</comment>
<dbReference type="PANTHER" id="PTHR21137">
    <property type="entry name" value="ODORANT RECEPTOR"/>
    <property type="match status" value="1"/>
</dbReference>
<keyword evidence="6 10" id="KW-1133">Transmembrane helix</keyword>
<feature type="transmembrane region" description="Helical" evidence="10">
    <location>
        <begin position="214"/>
        <end position="238"/>
    </location>
</feature>
<dbReference type="Pfam" id="PF02949">
    <property type="entry name" value="7tm_6"/>
    <property type="match status" value="1"/>
</dbReference>
<sequence length="351" mass="39902">MLFTLLLMIFLELALNWNGIETIRNVLYLPGISLVTVLTIYKINAKLIFLVINQKKIRFLLQRLEEFWPTDKYGESIQIGLQRMHDVAHKSIRFFVYVCVACICILSSAPFVSNKRALPFSQYNICNLETSPCFELLYAWQIMVTSLQILPITISFDGLFLSFILYAYIGIELIKNALLQAISTNANSSETRGNINEIVKQHSLILTFIKETNLLFSGLLMIQFSASLGMQIFLLFMLTRNGIPPDTEHISTYGFLYITFILQLSIYSIGGTMIVNQTKILANISFGLEWYRDGNTDLAKSLKLIILRSQNGEKMTIGNIFDLDLITFISVCELVLKTAFSIYTLLNTITA</sequence>
<proteinExistence type="inferred from homology"/>
<keyword evidence="3 10" id="KW-0716">Sensory transduction</keyword>
<feature type="signal peptide" evidence="11">
    <location>
        <begin position="1"/>
        <end position="22"/>
    </location>
</feature>
<keyword evidence="9 10" id="KW-0807">Transducer</keyword>
<evidence type="ECO:0000256" key="1">
    <source>
        <dbReference type="ARBA" id="ARBA00004651"/>
    </source>
</evidence>
<evidence type="ECO:0000256" key="6">
    <source>
        <dbReference type="ARBA" id="ARBA00022989"/>
    </source>
</evidence>
<protein>
    <recommendedName>
        <fullName evidence="10">Odorant receptor</fullName>
    </recommendedName>
</protein>
<dbReference type="InterPro" id="IPR004117">
    <property type="entry name" value="7tm6_olfct_rcpt"/>
</dbReference>
<evidence type="ECO:0000313" key="13">
    <source>
        <dbReference type="RefSeq" id="XP_017776933.1"/>
    </source>
</evidence>
<evidence type="ECO:0000256" key="11">
    <source>
        <dbReference type="SAM" id="SignalP"/>
    </source>
</evidence>
<keyword evidence="8 10" id="KW-0675">Receptor</keyword>
<evidence type="ECO:0000256" key="2">
    <source>
        <dbReference type="ARBA" id="ARBA00022475"/>
    </source>
</evidence>
<evidence type="ECO:0000256" key="8">
    <source>
        <dbReference type="ARBA" id="ARBA00023170"/>
    </source>
</evidence>
<keyword evidence="4 10" id="KW-0812">Transmembrane</keyword>
<feature type="transmembrane region" description="Helical" evidence="10">
    <location>
        <begin position="26"/>
        <end position="52"/>
    </location>
</feature>
<evidence type="ECO:0000256" key="7">
    <source>
        <dbReference type="ARBA" id="ARBA00023136"/>
    </source>
</evidence>
<evidence type="ECO:0000256" key="4">
    <source>
        <dbReference type="ARBA" id="ARBA00022692"/>
    </source>
</evidence>